<dbReference type="RefSeq" id="XP_022394888.1">
    <property type="nucleotide sequence ID" value="XM_022527424.1"/>
</dbReference>
<evidence type="ECO:0008006" key="4">
    <source>
        <dbReference type="Google" id="ProtNLM"/>
    </source>
</evidence>
<evidence type="ECO:0000256" key="1">
    <source>
        <dbReference type="SAM" id="MobiDB-lite"/>
    </source>
</evidence>
<dbReference type="Proteomes" id="UP000179179">
    <property type="component" value="Unassembled WGS sequence"/>
</dbReference>
<feature type="compositionally biased region" description="Low complexity" evidence="1">
    <location>
        <begin position="10"/>
        <end position="21"/>
    </location>
</feature>
<reference evidence="2 3" key="1">
    <citation type="journal article" date="2016" name="Genome Biol. Evol.">
        <title>Draft genome sequence of an aflatoxigenic Aspergillus species, A. bombycis.</title>
        <authorList>
            <person name="Moore G.G."/>
            <person name="Mack B.M."/>
            <person name="Beltz S.B."/>
            <person name="Gilbert M.K."/>
        </authorList>
    </citation>
    <scope>NUCLEOTIDE SEQUENCE [LARGE SCALE GENOMIC DNA]</scope>
    <source>
        <strain evidence="3">NRRL 26010</strain>
    </source>
</reference>
<dbReference type="OrthoDB" id="4159781at2759"/>
<comment type="caution">
    <text evidence="2">The sequence shown here is derived from an EMBL/GenBank/DDBJ whole genome shotgun (WGS) entry which is preliminary data.</text>
</comment>
<dbReference type="PANTHER" id="PTHR37540">
    <property type="entry name" value="TRANSCRIPTION FACTOR (ACR-2), PUTATIVE-RELATED-RELATED"/>
    <property type="match status" value="1"/>
</dbReference>
<name>A0A1F8AHH1_9EURO</name>
<proteinExistence type="predicted"/>
<dbReference type="Pfam" id="PF11951">
    <property type="entry name" value="Fungal_trans_2"/>
    <property type="match status" value="1"/>
</dbReference>
<feature type="compositionally biased region" description="Basic and acidic residues" evidence="1">
    <location>
        <begin position="41"/>
        <end position="51"/>
    </location>
</feature>
<organism evidence="2 3">
    <name type="scientific">Aspergillus bombycis</name>
    <dbReference type="NCBI Taxonomy" id="109264"/>
    <lineage>
        <taxon>Eukaryota</taxon>
        <taxon>Fungi</taxon>
        <taxon>Dikarya</taxon>
        <taxon>Ascomycota</taxon>
        <taxon>Pezizomycotina</taxon>
        <taxon>Eurotiomycetes</taxon>
        <taxon>Eurotiomycetidae</taxon>
        <taxon>Eurotiales</taxon>
        <taxon>Aspergillaceae</taxon>
        <taxon>Aspergillus</taxon>
    </lineage>
</organism>
<dbReference type="STRING" id="109264.A0A1F8AHH1"/>
<evidence type="ECO:0000313" key="3">
    <source>
        <dbReference type="Proteomes" id="UP000179179"/>
    </source>
</evidence>
<gene>
    <name evidence="2" type="ORF">ABOM_000294</name>
</gene>
<accession>A0A1F8AHH1</accession>
<feature type="region of interest" description="Disordered" evidence="1">
    <location>
        <begin position="1"/>
        <end position="88"/>
    </location>
</feature>
<dbReference type="InterPro" id="IPR021858">
    <property type="entry name" value="Fun_TF"/>
</dbReference>
<dbReference type="AlphaFoldDB" id="A0A1F8AHH1"/>
<sequence>MIPRYEKPSPSHSGRSPSHSSGAEDGGSRFAFVTEGTLAEARSHAMREHWRQRQRRKQKSEDRRTQRKILPHTSPVENSKPKPNRTPEPVVEYHCAEDVFLLHQPSPTRIKSRYSDYGEENTEARLITHAAMMFDDVAIPSFNPMKDVWFPLDLSNAASFYGIMAHSAAHLAHLYAGMNPSKGTVSADALKYKSEAVSILSTWMADPEKSLSNDAFAARYWGTEEEWMVHRTGLQRMIDARGGIDKLHDNWRLELVVYLVSLMSKPTWFESSNNISQISEQSFQNAAKAALVDTQKVRCLWLISFIQDMRTLMAFSSRLYLDGLASYPSLYDAVLLLRSNFHLANESPSQAASFSSDYDRLACLFSICITMQESISRSPVTAALPAPEIYNDMALLDVALSTSRNVWQTSVYSLRAFLHNHFVAYHRDGAAKIDYVMKMTDVLGHLSLEARRGVEKCLLNMLCRAREGKLWYLTDDGWTPDSLLSSVHGQ</sequence>
<keyword evidence="3" id="KW-1185">Reference proteome</keyword>
<dbReference type="PANTHER" id="PTHR37540:SF5">
    <property type="entry name" value="TRANSCRIPTION FACTOR DOMAIN-CONTAINING PROTEIN"/>
    <property type="match status" value="1"/>
</dbReference>
<dbReference type="EMBL" id="LYCR01000001">
    <property type="protein sequence ID" value="OGM51171.1"/>
    <property type="molecule type" value="Genomic_DNA"/>
</dbReference>
<evidence type="ECO:0000313" key="2">
    <source>
        <dbReference type="EMBL" id="OGM51171.1"/>
    </source>
</evidence>
<dbReference type="GeneID" id="34443684"/>
<protein>
    <recommendedName>
        <fullName evidence="4">Tachykinin family protein</fullName>
    </recommendedName>
</protein>